<dbReference type="Pfam" id="PF04134">
    <property type="entry name" value="DCC1-like"/>
    <property type="match status" value="1"/>
</dbReference>
<accession>A0A0G2J4F6</accession>
<dbReference type="GO" id="GO:0015035">
    <property type="term" value="F:protein-disulfide reductase activity"/>
    <property type="evidence" value="ECO:0007669"/>
    <property type="project" value="InterPro"/>
</dbReference>
<protein>
    <recommendedName>
        <fullName evidence="3">Thiol-disulfide oxidoreductase</fullName>
    </recommendedName>
</protein>
<evidence type="ECO:0000313" key="1">
    <source>
        <dbReference type="EMBL" id="KKZ11501.1"/>
    </source>
</evidence>
<evidence type="ECO:0000313" key="2">
    <source>
        <dbReference type="Proteomes" id="UP000035067"/>
    </source>
</evidence>
<name>A0A0G2J4F6_9SYNE</name>
<dbReference type="Proteomes" id="UP000035067">
    <property type="component" value="Unassembled WGS sequence"/>
</dbReference>
<comment type="caution">
    <text evidence="1">The sequence shown here is derived from an EMBL/GenBank/DDBJ whole genome shotgun (WGS) entry which is preliminary data.</text>
</comment>
<sequence>MSPQPAHLRLVFDGGCPFCQCFAELSELKGGLPQLEIVDGRANDQLRRSLKAQGYPLSGGAVLMVQMDGDTRMFHGPAAVALLCRQLRPSAGLLGLLKMVFASRERTERLYPLLLWARRLALGWRSLPIDPDHHEP</sequence>
<reference evidence="1 2" key="1">
    <citation type="submission" date="2015-01" db="EMBL/GenBank/DDBJ databases">
        <title>Lifestyle Evolution in Cyanobacterial Symbionts of Sponges.</title>
        <authorList>
            <person name="Burgsdorf I."/>
            <person name="Slaby B.M."/>
            <person name="Handley K.M."/>
            <person name="Haber M."/>
            <person name="Blom J."/>
            <person name="Marshall C.W."/>
            <person name="Gilbert J.A."/>
            <person name="Hentschel U."/>
            <person name="Steindler L."/>
        </authorList>
    </citation>
    <scope>NUCLEOTIDE SEQUENCE [LARGE SCALE GENOMIC DNA]</scope>
    <source>
        <strain evidence="1">SP3</strain>
    </source>
</reference>
<gene>
    <name evidence="1" type="ORF">TE42_07720</name>
</gene>
<dbReference type="InterPro" id="IPR007263">
    <property type="entry name" value="DCC1-like"/>
</dbReference>
<dbReference type="EMBL" id="JXQG01000050">
    <property type="protein sequence ID" value="KKZ11501.1"/>
    <property type="molecule type" value="Genomic_DNA"/>
</dbReference>
<dbReference type="PATRIC" id="fig|1604020.3.peg.1508"/>
<organism evidence="1 2">
    <name type="scientific">Candidatus Synechococcus spongiarum SP3</name>
    <dbReference type="NCBI Taxonomy" id="1604020"/>
    <lineage>
        <taxon>Bacteria</taxon>
        <taxon>Bacillati</taxon>
        <taxon>Cyanobacteriota</taxon>
        <taxon>Cyanophyceae</taxon>
        <taxon>Synechococcales</taxon>
        <taxon>Synechococcaceae</taxon>
        <taxon>Synechococcus</taxon>
    </lineage>
</organism>
<evidence type="ECO:0008006" key="3">
    <source>
        <dbReference type="Google" id="ProtNLM"/>
    </source>
</evidence>
<proteinExistence type="predicted"/>
<dbReference type="AlphaFoldDB" id="A0A0G2J4F6"/>